<dbReference type="PANTHER" id="PTHR37835:SF1">
    <property type="entry name" value="ALPHA-CLOSTRIPAIN"/>
    <property type="match status" value="1"/>
</dbReference>
<gene>
    <name evidence="2" type="ORF">H9625_08840</name>
</gene>
<organism evidence="2 3">
    <name type="scientific">Phocaeicola intestinalis</name>
    <dbReference type="NCBI Taxonomy" id="2762212"/>
    <lineage>
        <taxon>Bacteria</taxon>
        <taxon>Pseudomonadati</taxon>
        <taxon>Bacteroidota</taxon>
        <taxon>Bacteroidia</taxon>
        <taxon>Bacteroidales</taxon>
        <taxon>Bacteroidaceae</taxon>
        <taxon>Phocaeicola</taxon>
    </lineage>
</organism>
<evidence type="ECO:0000256" key="1">
    <source>
        <dbReference type="SAM" id="SignalP"/>
    </source>
</evidence>
<proteinExistence type="predicted"/>
<keyword evidence="1" id="KW-0732">Signal</keyword>
<evidence type="ECO:0000313" key="3">
    <source>
        <dbReference type="Proteomes" id="UP000620874"/>
    </source>
</evidence>
<keyword evidence="3" id="KW-1185">Reference proteome</keyword>
<dbReference type="PANTHER" id="PTHR37835">
    <property type="entry name" value="ALPHA-CLOSTRIPAIN"/>
    <property type="match status" value="1"/>
</dbReference>
<dbReference type="Proteomes" id="UP000620874">
    <property type="component" value="Unassembled WGS sequence"/>
</dbReference>
<evidence type="ECO:0000313" key="2">
    <source>
        <dbReference type="EMBL" id="MBD8040540.1"/>
    </source>
</evidence>
<dbReference type="InterPro" id="IPR005077">
    <property type="entry name" value="Peptidase_C11"/>
</dbReference>
<feature type="signal peptide" evidence="1">
    <location>
        <begin position="1"/>
        <end position="23"/>
    </location>
</feature>
<accession>A0ABR8Y8K9</accession>
<comment type="caution">
    <text evidence="2">The sequence shown here is derived from an EMBL/GenBank/DDBJ whole genome shotgun (WGS) entry which is preliminary data.</text>
</comment>
<feature type="chain" id="PRO_5045441109" evidence="1">
    <location>
        <begin position="24"/>
        <end position="402"/>
    </location>
</feature>
<reference evidence="2 3" key="1">
    <citation type="submission" date="2020-08" db="EMBL/GenBank/DDBJ databases">
        <title>A Genomic Blueprint of the Chicken Gut Microbiome.</title>
        <authorList>
            <person name="Gilroy R."/>
            <person name="Ravi A."/>
            <person name="Getino M."/>
            <person name="Pursley I."/>
            <person name="Horton D.L."/>
            <person name="Alikhan N.-F."/>
            <person name="Baker D."/>
            <person name="Gharbi K."/>
            <person name="Hall N."/>
            <person name="Watson M."/>
            <person name="Adriaenssens E.M."/>
            <person name="Foster-Nyarko E."/>
            <person name="Jarju S."/>
            <person name="Secka A."/>
            <person name="Antonio M."/>
            <person name="Oren A."/>
            <person name="Chaudhuri R."/>
            <person name="La Ragione R.M."/>
            <person name="Hildebrand F."/>
            <person name="Pallen M.J."/>
        </authorList>
    </citation>
    <scope>NUCLEOTIDE SEQUENCE [LARGE SCALE GENOMIC DNA]</scope>
    <source>
        <strain evidence="2 3">Sa1CVN1</strain>
    </source>
</reference>
<dbReference type="Pfam" id="PF03415">
    <property type="entry name" value="Peptidase_C11"/>
    <property type="match status" value="1"/>
</dbReference>
<sequence>MNKRKFFRAALGYCLLLPLASCSEDEEIIVPPDPVSYTTLVYMAADNSMDSEVDYTISQLRQGARRSAGTAVVYVDREGETPRLFSITQQGGEVPLKSYAEENSANPETLARVISEAKELVPSDRFGLVLWSHSMGWLPGGYDSDLVPQGTRGNAVDGFPRTRYIGIDNHPGNDSSSGVMEIDALADALPDDVAEYIWFDVCLMGCIEGLYEMRNKADYLIASPTEVLAEADYDASGIPYAKVLPYLFGGVEDLEQACVAYYGHYNSMGHDILRSATIALVDAAELGGLFTATRNVLQGRLHDMEALDTSVLQAYHTDNVPNVFFDMGDIVHTVVGGRTDEFDAQLRRTVVYKAATPQFINKLSISQEHFSGLSMYVPLSRWKGNCEYSYYFNNLEWSGIYE</sequence>
<dbReference type="Gene3D" id="3.40.50.11970">
    <property type="match status" value="1"/>
</dbReference>
<protein>
    <submittedName>
        <fullName evidence="2">Clostripain family protein</fullName>
    </submittedName>
</protein>
<name>A0ABR8Y8K9_9BACT</name>
<dbReference type="EMBL" id="JACSPP010000023">
    <property type="protein sequence ID" value="MBD8040540.1"/>
    <property type="molecule type" value="Genomic_DNA"/>
</dbReference>